<dbReference type="InterPro" id="IPR007219">
    <property type="entry name" value="XnlR_reg_dom"/>
</dbReference>
<reference evidence="10 11" key="1">
    <citation type="journal article" date="2015" name="Genome Announc.">
        <title>Draft Genome Sequence and Gene Annotation of the Entomopathogenic Fungus Verticillium hemipterigenum.</title>
        <authorList>
            <person name="Horn F."/>
            <person name="Habel A."/>
            <person name="Scharf D.H."/>
            <person name="Dworschak J."/>
            <person name="Brakhage A.A."/>
            <person name="Guthke R."/>
            <person name="Hertweck C."/>
            <person name="Linde J."/>
        </authorList>
    </citation>
    <scope>NUCLEOTIDE SEQUENCE [LARGE SCALE GENOMIC DNA]</scope>
</reference>
<organism evidence="10 11">
    <name type="scientific">[Torrubiella] hemipterigena</name>
    <dbReference type="NCBI Taxonomy" id="1531966"/>
    <lineage>
        <taxon>Eukaryota</taxon>
        <taxon>Fungi</taxon>
        <taxon>Dikarya</taxon>
        <taxon>Ascomycota</taxon>
        <taxon>Pezizomycotina</taxon>
        <taxon>Sordariomycetes</taxon>
        <taxon>Hypocreomycetidae</taxon>
        <taxon>Hypocreales</taxon>
        <taxon>Clavicipitaceae</taxon>
        <taxon>Clavicipitaceae incertae sedis</taxon>
        <taxon>'Torrubiella' clade</taxon>
    </lineage>
</organism>
<name>A0A0A1TGY6_9HYPO</name>
<dbReference type="Pfam" id="PF04082">
    <property type="entry name" value="Fungal_trans"/>
    <property type="match status" value="1"/>
</dbReference>
<evidence type="ECO:0000256" key="6">
    <source>
        <dbReference type="ARBA" id="ARBA00023163"/>
    </source>
</evidence>
<dbReference type="Pfam" id="PF00172">
    <property type="entry name" value="Zn_clus"/>
    <property type="match status" value="1"/>
</dbReference>
<dbReference type="SMART" id="SM00906">
    <property type="entry name" value="Fungal_trans"/>
    <property type="match status" value="1"/>
</dbReference>
<evidence type="ECO:0000313" key="10">
    <source>
        <dbReference type="EMBL" id="CEJ89583.1"/>
    </source>
</evidence>
<dbReference type="PROSITE" id="PS50048">
    <property type="entry name" value="ZN2_CY6_FUNGAL_2"/>
    <property type="match status" value="1"/>
</dbReference>
<evidence type="ECO:0000256" key="8">
    <source>
        <dbReference type="SAM" id="MobiDB-lite"/>
    </source>
</evidence>
<dbReference type="InterPro" id="IPR051615">
    <property type="entry name" value="Transcr_Regulatory_Elem"/>
</dbReference>
<dbReference type="PANTHER" id="PTHR31313:SF4">
    <property type="entry name" value="CONIDIAL DEVELOPMENT PROTEIN FLUFFY"/>
    <property type="match status" value="1"/>
</dbReference>
<keyword evidence="2" id="KW-0479">Metal-binding</keyword>
<dbReference type="PROSITE" id="PS00463">
    <property type="entry name" value="ZN2_CY6_FUNGAL_1"/>
    <property type="match status" value="1"/>
</dbReference>
<feature type="region of interest" description="Disordered" evidence="8">
    <location>
        <begin position="203"/>
        <end position="235"/>
    </location>
</feature>
<feature type="region of interest" description="Disordered" evidence="8">
    <location>
        <begin position="151"/>
        <end position="191"/>
    </location>
</feature>
<gene>
    <name evidence="10" type="ORF">VHEMI05419</name>
</gene>
<dbReference type="CDD" id="cd00067">
    <property type="entry name" value="GAL4"/>
    <property type="match status" value="1"/>
</dbReference>
<dbReference type="GO" id="GO:0005634">
    <property type="term" value="C:nucleus"/>
    <property type="evidence" value="ECO:0007669"/>
    <property type="project" value="UniProtKB-SubCell"/>
</dbReference>
<feature type="compositionally biased region" description="Low complexity" evidence="8">
    <location>
        <begin position="213"/>
        <end position="226"/>
    </location>
</feature>
<keyword evidence="3" id="KW-0862">Zinc</keyword>
<dbReference type="HOGENOM" id="CLU_007003_0_2_1"/>
<dbReference type="GO" id="GO:0000981">
    <property type="term" value="F:DNA-binding transcription factor activity, RNA polymerase II-specific"/>
    <property type="evidence" value="ECO:0007669"/>
    <property type="project" value="InterPro"/>
</dbReference>
<dbReference type="EMBL" id="CDHN01000002">
    <property type="protein sequence ID" value="CEJ89583.1"/>
    <property type="molecule type" value="Genomic_DNA"/>
</dbReference>
<feature type="domain" description="Zn(2)-C6 fungal-type" evidence="9">
    <location>
        <begin position="62"/>
        <end position="92"/>
    </location>
</feature>
<evidence type="ECO:0000259" key="9">
    <source>
        <dbReference type="PROSITE" id="PS50048"/>
    </source>
</evidence>
<feature type="compositionally biased region" description="Low complexity" evidence="8">
    <location>
        <begin position="21"/>
        <end position="38"/>
    </location>
</feature>
<dbReference type="SMART" id="SM00066">
    <property type="entry name" value="GAL4"/>
    <property type="match status" value="1"/>
</dbReference>
<accession>A0A0A1TGY6</accession>
<proteinExistence type="predicted"/>
<feature type="compositionally biased region" description="Polar residues" evidence="8">
    <location>
        <begin position="152"/>
        <end position="165"/>
    </location>
</feature>
<dbReference type="Gene3D" id="4.10.240.10">
    <property type="entry name" value="Zn(2)-C6 fungal-type DNA-binding domain"/>
    <property type="match status" value="1"/>
</dbReference>
<feature type="region of interest" description="Disordered" evidence="8">
    <location>
        <begin position="1"/>
        <end position="53"/>
    </location>
</feature>
<dbReference type="CDD" id="cd12148">
    <property type="entry name" value="fungal_TF_MHR"/>
    <property type="match status" value="1"/>
</dbReference>
<evidence type="ECO:0000313" key="11">
    <source>
        <dbReference type="Proteomes" id="UP000039046"/>
    </source>
</evidence>
<evidence type="ECO:0000256" key="5">
    <source>
        <dbReference type="ARBA" id="ARBA00023125"/>
    </source>
</evidence>
<protein>
    <recommendedName>
        <fullName evidence="9">Zn(2)-C6 fungal-type domain-containing protein</fullName>
    </recommendedName>
</protein>
<dbReference type="SUPFAM" id="SSF57701">
    <property type="entry name" value="Zn2/Cys6 DNA-binding domain"/>
    <property type="match status" value="1"/>
</dbReference>
<comment type="subcellular location">
    <subcellularLocation>
        <location evidence="1">Nucleus</location>
    </subcellularLocation>
</comment>
<dbReference type="AlphaFoldDB" id="A0A0A1TGY6"/>
<feature type="region of interest" description="Disordered" evidence="8">
    <location>
        <begin position="243"/>
        <end position="262"/>
    </location>
</feature>
<dbReference type="InterPro" id="IPR001138">
    <property type="entry name" value="Zn2Cys6_DnaBD"/>
</dbReference>
<dbReference type="InterPro" id="IPR036864">
    <property type="entry name" value="Zn2-C6_fun-type_DNA-bd_sf"/>
</dbReference>
<evidence type="ECO:0000256" key="2">
    <source>
        <dbReference type="ARBA" id="ARBA00022723"/>
    </source>
</evidence>
<dbReference type="GO" id="GO:0008270">
    <property type="term" value="F:zinc ion binding"/>
    <property type="evidence" value="ECO:0007669"/>
    <property type="project" value="InterPro"/>
</dbReference>
<evidence type="ECO:0000256" key="3">
    <source>
        <dbReference type="ARBA" id="ARBA00022833"/>
    </source>
</evidence>
<evidence type="ECO:0000256" key="1">
    <source>
        <dbReference type="ARBA" id="ARBA00004123"/>
    </source>
</evidence>
<keyword evidence="6" id="KW-0804">Transcription</keyword>
<keyword evidence="11" id="KW-1185">Reference proteome</keyword>
<keyword evidence="5" id="KW-0238">DNA-binding</keyword>
<dbReference type="PANTHER" id="PTHR31313">
    <property type="entry name" value="TY1 ENHANCER ACTIVATOR"/>
    <property type="match status" value="1"/>
</dbReference>
<dbReference type="GO" id="GO:0006351">
    <property type="term" value="P:DNA-templated transcription"/>
    <property type="evidence" value="ECO:0007669"/>
    <property type="project" value="InterPro"/>
</dbReference>
<evidence type="ECO:0000256" key="4">
    <source>
        <dbReference type="ARBA" id="ARBA00023015"/>
    </source>
</evidence>
<feature type="compositionally biased region" description="Polar residues" evidence="8">
    <location>
        <begin position="8"/>
        <end position="20"/>
    </location>
</feature>
<dbReference type="Proteomes" id="UP000039046">
    <property type="component" value="Unassembled WGS sequence"/>
</dbReference>
<dbReference type="OrthoDB" id="2123952at2759"/>
<dbReference type="STRING" id="1531966.A0A0A1TGY6"/>
<keyword evidence="4" id="KW-0805">Transcription regulation</keyword>
<dbReference type="GO" id="GO:0003677">
    <property type="term" value="F:DNA binding"/>
    <property type="evidence" value="ECO:0007669"/>
    <property type="project" value="UniProtKB-KW"/>
</dbReference>
<sequence>MDQDRDSQTPSGQSHPSNSETNSGSGATPGTTTSQGTTRPAAAASAQNSKRRRGLGIVTPNACTECRKKRAKCDGNKPCGRCKLQSGVECVYEIPIRQSKETLRTEIEQLRYRQRSSDQVFAALVRPKLCEDVLTRLRNGQSVETISDWLGTASSGPSTATNSVPASHIGDDSTSIADYGPDGAPSGLAQLDSANTISPMAAHAAPGVRGEMSQSSPWPLSSHSQPGSTRSNSVADAMSWTPDVRDPAAQRQDDYWTDSLRPEHMSEPMPRYRGIAQVLCPLSEAEMQKPSGTWTNMTADINLVHHLLALYFCWEYPTFASLSKEHFLRDFQNGRQRFCSPMLVNALLALGCRFSTQPMTRESPNEPYTSGDHFFKEALRLYNNETDHHSLTTIQALGILAIREASSGRDSESWYYGGQSQRLALEMGLNDTHVHDEEDDDELAVRAATFWGAFALDHAWSLATGSLPQSSFIPHLPMKPSIIADIEASLWVPYTDDGAPLQRSCEQPSNVRSVYKCFCELSELVHKSLYVLHSPGQPLTARVLLNIYTQYLNWYDRIPEVLRLGHNFTPAVLFAHMYYHFAILLLFRPLIKLQILGSKVSPRDVCLQAADAIQRLLTSYSQLYTLRLTPTFVPYFVLTATIMRLAIGATRLPDNTSMMDEEQLKKAAKLDPQATKALQQGIEDLTEMVPCHHFAEQALNILRYLAKKWDIEVIEAPKTYNPENTYAPYSTSLNFFASNVVTEDFIGRWGSGNVLSHGGSVSALQRIQRAAESIENETMWPFPIQGRNTMPVGEELEKAGFALM</sequence>
<evidence type="ECO:0000256" key="7">
    <source>
        <dbReference type="ARBA" id="ARBA00023242"/>
    </source>
</evidence>
<keyword evidence="7" id="KW-0539">Nucleus</keyword>